<keyword evidence="2" id="KW-1185">Reference proteome</keyword>
<organism evidence="1 2">
    <name type="scientific">Ramazzottius varieornatus</name>
    <name type="common">Water bear</name>
    <name type="synonym">Tardigrade</name>
    <dbReference type="NCBI Taxonomy" id="947166"/>
    <lineage>
        <taxon>Eukaryota</taxon>
        <taxon>Metazoa</taxon>
        <taxon>Ecdysozoa</taxon>
        <taxon>Tardigrada</taxon>
        <taxon>Eutardigrada</taxon>
        <taxon>Parachela</taxon>
        <taxon>Hypsibioidea</taxon>
        <taxon>Ramazzottiidae</taxon>
        <taxon>Ramazzottius</taxon>
    </lineage>
</organism>
<sequence length="269" mass="31255">MKSYQDVILLFARDFNDDFEKLQFVWCRFMFPFKPPAEGRYPYYPSCHVRDFGVPNQYFCYVAQNSSMTVDTFMTGLWDSEFQYWVYRVGTGFNGDDTQPFKCCKTPPGYYIDYISCYYMPTHDIFLEYYDSFNHFIVLCSTGYVMTGISRKANPYTREFHIDWIQCCRVGFGRRVSHPPPVTYSNDYSGRAAFAAPAIGGPQTAPVVPAAYHHQYKTLKSRNLDKKNRTTRSTEESEMVHRCDETASFRFAGRGVPMLLKPNHQNAVS</sequence>
<evidence type="ECO:0000313" key="1">
    <source>
        <dbReference type="EMBL" id="GAV01149.1"/>
    </source>
</evidence>
<dbReference type="OrthoDB" id="10128926at2759"/>
<protein>
    <submittedName>
        <fullName evidence="1">Uncharacterized protein</fullName>
    </submittedName>
</protein>
<proteinExistence type="predicted"/>
<evidence type="ECO:0000313" key="2">
    <source>
        <dbReference type="Proteomes" id="UP000186922"/>
    </source>
</evidence>
<dbReference type="EMBL" id="BDGG01000007">
    <property type="protein sequence ID" value="GAV01149.1"/>
    <property type="molecule type" value="Genomic_DNA"/>
</dbReference>
<dbReference type="AlphaFoldDB" id="A0A1D1VRG4"/>
<dbReference type="Proteomes" id="UP000186922">
    <property type="component" value="Unassembled WGS sequence"/>
</dbReference>
<comment type="caution">
    <text evidence="1">The sequence shown here is derived from an EMBL/GenBank/DDBJ whole genome shotgun (WGS) entry which is preliminary data.</text>
</comment>
<gene>
    <name evidence="1" type="primary">RvY_11904</name>
    <name evidence="1" type="synonym">RvY_11904.1</name>
    <name evidence="1" type="ORF">RvY_11904-1</name>
</gene>
<reference evidence="1 2" key="1">
    <citation type="journal article" date="2016" name="Nat. Commun.">
        <title>Extremotolerant tardigrade genome and improved radiotolerance of human cultured cells by tardigrade-unique protein.</title>
        <authorList>
            <person name="Hashimoto T."/>
            <person name="Horikawa D.D."/>
            <person name="Saito Y."/>
            <person name="Kuwahara H."/>
            <person name="Kozuka-Hata H."/>
            <person name="Shin-I T."/>
            <person name="Minakuchi Y."/>
            <person name="Ohishi K."/>
            <person name="Motoyama A."/>
            <person name="Aizu T."/>
            <person name="Enomoto A."/>
            <person name="Kondo K."/>
            <person name="Tanaka S."/>
            <person name="Hara Y."/>
            <person name="Koshikawa S."/>
            <person name="Sagara H."/>
            <person name="Miura T."/>
            <person name="Yokobori S."/>
            <person name="Miyagawa K."/>
            <person name="Suzuki Y."/>
            <person name="Kubo T."/>
            <person name="Oyama M."/>
            <person name="Kohara Y."/>
            <person name="Fujiyama A."/>
            <person name="Arakawa K."/>
            <person name="Katayama T."/>
            <person name="Toyoda A."/>
            <person name="Kunieda T."/>
        </authorList>
    </citation>
    <scope>NUCLEOTIDE SEQUENCE [LARGE SCALE GENOMIC DNA]</scope>
    <source>
        <strain evidence="1 2">YOKOZUNA-1</strain>
    </source>
</reference>
<accession>A0A1D1VRG4</accession>
<name>A0A1D1VRG4_RAMVA</name>